<evidence type="ECO:0000313" key="4">
    <source>
        <dbReference type="EMBL" id="VDP96337.1"/>
    </source>
</evidence>
<accession>A0A183BGU1</accession>
<proteinExistence type="predicted"/>
<dbReference type="InterPro" id="IPR016039">
    <property type="entry name" value="Thiolase-like"/>
</dbReference>
<dbReference type="Gene3D" id="3.40.47.10">
    <property type="match status" value="1"/>
</dbReference>
<dbReference type="InterPro" id="IPR014030">
    <property type="entry name" value="Ketoacyl_synth_N"/>
</dbReference>
<dbReference type="EC" id="2.3.1.41" evidence="1"/>
<dbReference type="WBParaSite" id="ECPE_0001847601-mRNA-1">
    <property type="protein sequence ID" value="ECPE_0001847601-mRNA-1"/>
    <property type="gene ID" value="ECPE_0001847601"/>
</dbReference>
<dbReference type="SUPFAM" id="SSF53901">
    <property type="entry name" value="Thiolase-like"/>
    <property type="match status" value="1"/>
</dbReference>
<feature type="domain" description="Beta-ketoacyl synthase-like N-terminal" evidence="3">
    <location>
        <begin position="5"/>
        <end position="117"/>
    </location>
</feature>
<dbReference type="GO" id="GO:0005739">
    <property type="term" value="C:mitochondrion"/>
    <property type="evidence" value="ECO:0007669"/>
    <property type="project" value="TreeGrafter"/>
</dbReference>
<dbReference type="InterPro" id="IPR000794">
    <property type="entry name" value="Beta-ketoacyl_synthase"/>
</dbReference>
<reference evidence="6" key="1">
    <citation type="submission" date="2016-06" db="UniProtKB">
        <authorList>
            <consortium name="WormBaseParasite"/>
        </authorList>
    </citation>
    <scope>IDENTIFICATION</scope>
</reference>
<protein>
    <recommendedName>
        <fullName evidence="1">beta-ketoacyl-[acyl-carrier-protein] synthase I</fullName>
        <ecNumber evidence="1">2.3.1.41</ecNumber>
    </recommendedName>
</protein>
<evidence type="ECO:0000256" key="2">
    <source>
        <dbReference type="ARBA" id="ARBA00022679"/>
    </source>
</evidence>
<gene>
    <name evidence="4" type="ORF">ECPE_LOCUS18426</name>
</gene>
<evidence type="ECO:0000313" key="5">
    <source>
        <dbReference type="Proteomes" id="UP000272942"/>
    </source>
</evidence>
<dbReference type="GO" id="GO:0006633">
    <property type="term" value="P:fatty acid biosynthetic process"/>
    <property type="evidence" value="ECO:0007669"/>
    <property type="project" value="TreeGrafter"/>
</dbReference>
<dbReference type="PANTHER" id="PTHR11712">
    <property type="entry name" value="POLYKETIDE SYNTHASE-RELATED"/>
    <property type="match status" value="1"/>
</dbReference>
<evidence type="ECO:0000256" key="1">
    <source>
        <dbReference type="ARBA" id="ARBA00013191"/>
    </source>
</evidence>
<sequence>MHQLRRVVITGLGVCTPIGLTIEGFWQNLLKGVSGLTAAPDSFHFLPSKVVGVINDQQLECAKVEADRYLSDVGFGSLDFRGVSRASILGVLAAKQALLQAGFQPISRENSIGSRAGKYFIPFNSRRADEVTHLKFSAICISKLK</sequence>
<dbReference type="EMBL" id="UZAN01078553">
    <property type="protein sequence ID" value="VDP96337.1"/>
    <property type="molecule type" value="Genomic_DNA"/>
</dbReference>
<organism evidence="6">
    <name type="scientific">Echinostoma caproni</name>
    <dbReference type="NCBI Taxonomy" id="27848"/>
    <lineage>
        <taxon>Eukaryota</taxon>
        <taxon>Metazoa</taxon>
        <taxon>Spiralia</taxon>
        <taxon>Lophotrochozoa</taxon>
        <taxon>Platyhelminthes</taxon>
        <taxon>Trematoda</taxon>
        <taxon>Digenea</taxon>
        <taxon>Plagiorchiida</taxon>
        <taxon>Echinostomata</taxon>
        <taxon>Echinostomatoidea</taxon>
        <taxon>Echinostomatidae</taxon>
        <taxon>Echinostoma</taxon>
    </lineage>
</organism>
<keyword evidence="2" id="KW-0808">Transferase</keyword>
<keyword evidence="5" id="KW-1185">Reference proteome</keyword>
<reference evidence="4 5" key="2">
    <citation type="submission" date="2018-11" db="EMBL/GenBank/DDBJ databases">
        <authorList>
            <consortium name="Pathogen Informatics"/>
        </authorList>
    </citation>
    <scope>NUCLEOTIDE SEQUENCE [LARGE SCALE GENOMIC DNA]</scope>
    <source>
        <strain evidence="4 5">Egypt</strain>
    </source>
</reference>
<name>A0A183BGU1_9TREM</name>
<evidence type="ECO:0000313" key="6">
    <source>
        <dbReference type="WBParaSite" id="ECPE_0001847601-mRNA-1"/>
    </source>
</evidence>
<dbReference type="PANTHER" id="PTHR11712:SF336">
    <property type="entry name" value="3-OXOACYL-[ACYL-CARRIER-PROTEIN] SYNTHASE, MITOCHONDRIAL"/>
    <property type="match status" value="1"/>
</dbReference>
<dbReference type="Proteomes" id="UP000272942">
    <property type="component" value="Unassembled WGS sequence"/>
</dbReference>
<dbReference type="OrthoDB" id="5334845at2759"/>
<dbReference type="GO" id="GO:0004315">
    <property type="term" value="F:3-oxoacyl-[acyl-carrier-protein] synthase activity"/>
    <property type="evidence" value="ECO:0007669"/>
    <property type="project" value="UniProtKB-EC"/>
</dbReference>
<dbReference type="Pfam" id="PF00109">
    <property type="entry name" value="ketoacyl-synt"/>
    <property type="match status" value="1"/>
</dbReference>
<evidence type="ECO:0000259" key="3">
    <source>
        <dbReference type="Pfam" id="PF00109"/>
    </source>
</evidence>
<dbReference type="AlphaFoldDB" id="A0A183BGU1"/>